<feature type="transmembrane region" description="Helical" evidence="10">
    <location>
        <begin position="1653"/>
        <end position="1675"/>
    </location>
</feature>
<feature type="transmembrane region" description="Helical" evidence="10">
    <location>
        <begin position="224"/>
        <end position="247"/>
    </location>
</feature>
<evidence type="ECO:0000256" key="10">
    <source>
        <dbReference type="SAM" id="Phobius"/>
    </source>
</evidence>
<evidence type="ECO:0000256" key="6">
    <source>
        <dbReference type="ARBA" id="ARBA00022753"/>
    </source>
</evidence>
<dbReference type="Pfam" id="PF02990">
    <property type="entry name" value="EMP70"/>
    <property type="match status" value="4"/>
</dbReference>
<dbReference type="GO" id="GO:0072657">
    <property type="term" value="P:protein localization to membrane"/>
    <property type="evidence" value="ECO:0007669"/>
    <property type="project" value="TreeGrafter"/>
</dbReference>
<evidence type="ECO:0000256" key="1">
    <source>
        <dbReference type="ARBA" id="ARBA00004337"/>
    </source>
</evidence>
<feature type="transmembrane region" description="Helical" evidence="10">
    <location>
        <begin position="390"/>
        <end position="412"/>
    </location>
</feature>
<comment type="similarity">
    <text evidence="3">Belongs to the nonaspanin (TM9SF) (TC 9.A.2) family.</text>
</comment>
<feature type="transmembrane region" description="Helical" evidence="10">
    <location>
        <begin position="1241"/>
        <end position="1259"/>
    </location>
</feature>
<feature type="transmembrane region" description="Helical" evidence="10">
    <location>
        <begin position="289"/>
        <end position="317"/>
    </location>
</feature>
<dbReference type="InterPro" id="IPR004240">
    <property type="entry name" value="EMP70"/>
</dbReference>
<evidence type="ECO:0000256" key="7">
    <source>
        <dbReference type="ARBA" id="ARBA00022989"/>
    </source>
</evidence>
<keyword evidence="9 10" id="KW-0472">Membrane</keyword>
<protein>
    <recommendedName>
        <fullName evidence="13">Transmembrane 9 superfamily member</fullName>
    </recommendedName>
</protein>
<organism evidence="12">
    <name type="scientific">Salix viminalis</name>
    <name type="common">Common osier</name>
    <name type="synonym">Basket willow</name>
    <dbReference type="NCBI Taxonomy" id="40686"/>
    <lineage>
        <taxon>Eukaryota</taxon>
        <taxon>Viridiplantae</taxon>
        <taxon>Streptophyta</taxon>
        <taxon>Embryophyta</taxon>
        <taxon>Tracheophyta</taxon>
        <taxon>Spermatophyta</taxon>
        <taxon>Magnoliopsida</taxon>
        <taxon>eudicotyledons</taxon>
        <taxon>Gunneridae</taxon>
        <taxon>Pentapetalae</taxon>
        <taxon>rosids</taxon>
        <taxon>fabids</taxon>
        <taxon>Malpighiales</taxon>
        <taxon>Salicaceae</taxon>
        <taxon>Saliceae</taxon>
        <taxon>Salix</taxon>
    </lineage>
</organism>
<comment type="subcellular location">
    <subcellularLocation>
        <location evidence="1">Endosome membrane</location>
        <topology evidence="1">Multi-pass membrane protein</topology>
    </subcellularLocation>
    <subcellularLocation>
        <location evidence="2">Golgi apparatus membrane</location>
        <topology evidence="2">Multi-pass membrane protein</topology>
    </subcellularLocation>
</comment>
<evidence type="ECO:0000256" key="8">
    <source>
        <dbReference type="ARBA" id="ARBA00023034"/>
    </source>
</evidence>
<dbReference type="EMBL" id="CAADRP010002163">
    <property type="protein sequence ID" value="VFU62701.1"/>
    <property type="molecule type" value="Genomic_DNA"/>
</dbReference>
<keyword evidence="5 11" id="KW-0732">Signal</keyword>
<feature type="transmembrane region" description="Helical" evidence="10">
    <location>
        <begin position="915"/>
        <end position="938"/>
    </location>
</feature>
<accession>A0A6N2NDP9</accession>
<keyword evidence="4 10" id="KW-0812">Transmembrane</keyword>
<dbReference type="GO" id="GO:0000139">
    <property type="term" value="C:Golgi membrane"/>
    <property type="evidence" value="ECO:0007669"/>
    <property type="project" value="UniProtKB-SubCell"/>
</dbReference>
<feature type="transmembrane region" description="Helical" evidence="10">
    <location>
        <begin position="1588"/>
        <end position="1611"/>
    </location>
</feature>
<proteinExistence type="inferred from homology"/>
<feature type="transmembrane region" description="Helical" evidence="10">
    <location>
        <begin position="450"/>
        <end position="469"/>
    </location>
</feature>
<feature type="transmembrane region" description="Helical" evidence="10">
    <location>
        <begin position="551"/>
        <end position="579"/>
    </location>
</feature>
<feature type="chain" id="PRO_5026906553" description="Transmembrane 9 superfamily member" evidence="11">
    <location>
        <begin position="25"/>
        <end position="1853"/>
    </location>
</feature>
<feature type="transmembrane region" description="Helical" evidence="10">
    <location>
        <begin position="1742"/>
        <end position="1766"/>
    </location>
</feature>
<feature type="transmembrane region" description="Helical" evidence="10">
    <location>
        <begin position="519"/>
        <end position="539"/>
    </location>
</feature>
<feature type="transmembrane region" description="Helical" evidence="10">
    <location>
        <begin position="1014"/>
        <end position="1038"/>
    </location>
</feature>
<name>A0A6N2NDP9_SALVM</name>
<feature type="transmembrane region" description="Helical" evidence="10">
    <location>
        <begin position="1172"/>
        <end position="1198"/>
    </location>
</feature>
<dbReference type="GO" id="GO:0010008">
    <property type="term" value="C:endosome membrane"/>
    <property type="evidence" value="ECO:0007669"/>
    <property type="project" value="UniProtKB-SubCell"/>
</dbReference>
<feature type="transmembrane region" description="Helical" evidence="10">
    <location>
        <begin position="481"/>
        <end position="507"/>
    </location>
</feature>
<feature type="transmembrane region" description="Helical" evidence="10">
    <location>
        <begin position="1557"/>
        <end position="1581"/>
    </location>
</feature>
<evidence type="ECO:0008006" key="13">
    <source>
        <dbReference type="Google" id="ProtNLM"/>
    </source>
</evidence>
<evidence type="ECO:0000256" key="3">
    <source>
        <dbReference type="ARBA" id="ARBA00005227"/>
    </source>
</evidence>
<feature type="transmembrane region" description="Helical" evidence="10">
    <location>
        <begin position="1141"/>
        <end position="1160"/>
    </location>
</feature>
<dbReference type="PANTHER" id="PTHR10766:SF14">
    <property type="entry name" value="TRANSMEMBRANE 9 SUPERFAMILY MEMBER 2"/>
    <property type="match status" value="1"/>
</dbReference>
<keyword evidence="8" id="KW-0333">Golgi apparatus</keyword>
<feature type="signal peptide" evidence="11">
    <location>
        <begin position="1"/>
        <end position="24"/>
    </location>
</feature>
<reference evidence="12" key="1">
    <citation type="submission" date="2019-03" db="EMBL/GenBank/DDBJ databases">
        <authorList>
            <person name="Mank J."/>
            <person name="Almeida P."/>
        </authorList>
    </citation>
    <scope>NUCLEOTIDE SEQUENCE</scope>
    <source>
        <strain evidence="12">78183</strain>
    </source>
</reference>
<feature type="transmembrane region" description="Helical" evidence="10">
    <location>
        <begin position="359"/>
        <end position="384"/>
    </location>
</feature>
<evidence type="ECO:0000256" key="5">
    <source>
        <dbReference type="ARBA" id="ARBA00022729"/>
    </source>
</evidence>
<keyword evidence="7 10" id="KW-1133">Transmembrane helix</keyword>
<evidence type="ECO:0000256" key="11">
    <source>
        <dbReference type="SAM" id="SignalP"/>
    </source>
</evidence>
<feature type="transmembrane region" description="Helical" evidence="10">
    <location>
        <begin position="1714"/>
        <end position="1733"/>
    </location>
</feature>
<evidence type="ECO:0000256" key="9">
    <source>
        <dbReference type="ARBA" id="ARBA00023136"/>
    </source>
</evidence>
<sequence length="1853" mass="212228">MVQKLVPCLVLSILIFCSVTHVRSVASDHRYTVGDDVPLYVNKVGPFHNPSETYRYFDLPFCSPGPRKDKKEALGEVLNGDRLVTAPYKLDFLNDKDSEIACQKRLTKEQVAQFREVVSKDYYFQMYYDDLPIWGFLGKVDKEGKNDPSEYKYYLFKHLHFTIFYNKDRVIEIAAQSDPNNVVDLTEDKEVDVEFMYSVKWKNRNSLRMEKYSQSSSLPHHLEIHWFSIINSCVTVLLLTGFLATILMRVLKNDFVKYAHDEESAEDLEETGWKYIHGDVFRYPSYKSLLAAAVGSGTQLFTLTIFIFMLAIVGVFYPYNRGALFTALVVIYALTAGIAGYTAASFFCQLEGTNWVRNLLLTGALFCGPLFLTFCFLNSVAIAYSATAALPFGTIMVIFLIWALVTTPLLVLGGIAGKNSKAEFQAPVRTTKYPREIPQLPWYRKTLPQMAMAGFLPFSAIYIELYYIFASVWGHRIYTIYSILFIVFIILLIVTAFITVALTYFQLAAEDHEWWWRSFLCGGSTGLFIYGYCLYYYYARSDMSGFMQTSFFFGYMACICYGFFLMLGTVGFRASLFFVRHIYRSIKCERSHSWLGKQVLKLQELYATLGGRWHVPWTSVITFFYIGEEHVGLKNAVKEFQCLNVRQSIFLNVFPITVRSLRICVTGSSTSKILISTIYYSCKIHRLKMEKKLVPCLVSFVLILCSVSHVRSDASDNRYKVGDDVPLYVNKVGPFHNPSETYRYFDLPFCSPGPKKDKKEALGELLNGDRLVTAPYKLDFLNDKDSEIACKKRLTKEQVAQFREVVSKDYYFQMYYDDLPIWGFLGKVDKEGKNDPSEYKYYLFKHLHFTIFYNKDRVIEIAAQSDPNNVVDLTEDKEVDVEFMYSVKWKETEIQFEKRMEKYSQSSSLPHHLEIHWFSIINSCVTVLLLTGFLATILMRVLKNDFVKYAHDEESAEDLEETGWKYIHGDVFRYPSYKSLLAAAVGSGTQLFTLTIFIFMLAIVGVFYPYNRGALFTALVVIYALTAGIAGYTAASFFCQLEGTNWVRNLLLTGALFCGPLFLTFCFLNTVAIAYSATAALPFGTIVVIFLIWALVTTPLLVLGGIAGKNSKAEFQAPVRTTKYPREIPQLPWYRKTLPQMAMAGFLPFSAIYIELYYIFASVWGHRIYTIYSILFIVFIILLIVTAFITVALTYFQLAAEDHEWWWRSFLCGGSTGLFIYGYCLYYYYARSDMSGFMQTSFFFGYMACYWVPCLLVFCPPHLSFNQVRIASHIIHLQHVQWVKQWLAGKSAPGLMESHVTTFENAGKLHRLEMEKTLVPCLVSFVLILCSVSHVRSDASDNRYKVGDDVPLYVNKVGPFHNPSETYRYFDLPFCSPGPRKYKKEALGELLNGDRLVTAPYKLDFLNDKDSEIACREVTRQCSVPRSCFQGLLLPNVEKEGKNDPSEYKYYLFKHLHFTIFYNKDRVIEIAAQSDLNADVDLTEEKEVDVEFMYSVKWKETEIPFEKRMEKYAHDEESAEDQEETGWKYIHGDVFRYPKYKSLLAAAVGSGTQLCTLLLTLHMCIDSAIFIFMLALVGVFYPYNRGALLTALVVIYALTAGIAGYTAASFFCQLEGTNWVRNLLLTGALFCGPLFLTFCFLNTVANAYSATAALPFGTIAVIFLIWALVATPLLVMGGIAGKNSKAEFQAPVRTTIYPREIPRLPWYRKTLPQMAMAGFLPFSAIYIELYYIFASVWGHRIYILYSFLFIVFIILLIVTAVITVALTYLQLAAEDHEWWWRSFLCGGSTGLFIYGYCLYYYYAISDMSGFMQTSFFFGYMACVCYGFFLMLGSIGFRASLFFVRHIYGSIKCD</sequence>
<feature type="transmembrane region" description="Helical" evidence="10">
    <location>
        <begin position="1814"/>
        <end position="1836"/>
    </location>
</feature>
<evidence type="ECO:0000313" key="12">
    <source>
        <dbReference type="EMBL" id="VFU62701.1"/>
    </source>
</evidence>
<feature type="transmembrane region" description="Helical" evidence="10">
    <location>
        <begin position="1081"/>
        <end position="1103"/>
    </location>
</feature>
<feature type="transmembrane region" description="Helical" evidence="10">
    <location>
        <begin position="693"/>
        <end position="710"/>
    </location>
</feature>
<feature type="transmembrane region" description="Helical" evidence="10">
    <location>
        <begin position="323"/>
        <end position="347"/>
    </location>
</feature>
<evidence type="ECO:0000256" key="4">
    <source>
        <dbReference type="ARBA" id="ARBA00022692"/>
    </source>
</evidence>
<evidence type="ECO:0000256" key="2">
    <source>
        <dbReference type="ARBA" id="ARBA00004653"/>
    </source>
</evidence>
<feature type="transmembrane region" description="Helical" evidence="10">
    <location>
        <begin position="980"/>
        <end position="1008"/>
    </location>
</feature>
<feature type="transmembrane region" description="Helical" evidence="10">
    <location>
        <begin position="1210"/>
        <end position="1229"/>
    </location>
</feature>
<feature type="transmembrane region" description="Helical" evidence="10">
    <location>
        <begin position="1050"/>
        <end position="1075"/>
    </location>
</feature>
<gene>
    <name evidence="12" type="ORF">SVIM_LOCUS474594</name>
</gene>
<feature type="transmembrane region" description="Helical" evidence="10">
    <location>
        <begin position="1623"/>
        <end position="1641"/>
    </location>
</feature>
<dbReference type="PANTHER" id="PTHR10766">
    <property type="entry name" value="TRANSMEMBRANE 9 SUPERFAMILY PROTEIN"/>
    <property type="match status" value="1"/>
</dbReference>
<feature type="transmembrane region" description="Helical" evidence="10">
    <location>
        <begin position="1778"/>
        <end position="1802"/>
    </location>
</feature>
<keyword evidence="6" id="KW-0967">Endosome</keyword>